<dbReference type="KEGG" id="euz:DVS28_a4307"/>
<dbReference type="Pfam" id="PF00248">
    <property type="entry name" value="Aldo_ket_red"/>
    <property type="match status" value="1"/>
</dbReference>
<sequence length="348" mass="37712">MEQPNHEMPVAQLGPRGPVVSRLALGTMTFGAETAAEEAHRQLDAFHDAGGTFLDTADVYADGESERIVGEWLRSRGHDDVIVATKGRFAPPPGSPGASRRGLVRAIDASLDRLGVDSIDVYFVHGWDRDTPIEETLDVLSAEVRKGKLHAVGWSNVTGWQLSRLMTTARLGGYVVPTVVQPQYNLLDRSIELEVLPCAIDEKLAVTPWSPLGGGWLTGKYQRDTQPTGATRLGEDPNRGVEAYDTRNTERTWQVLDVVGAIAERHDRSMAEVAVAWLLTRLNVASVLLGARTLEQLEQVLPAASLALDAEDLEQLAAVSAPGLPDYPYGVVESFSDMAIWKVLGTAG</sequence>
<dbReference type="InterPro" id="IPR023210">
    <property type="entry name" value="NADP_OxRdtase_dom"/>
</dbReference>
<dbReference type="PANTHER" id="PTHR43364">
    <property type="entry name" value="NADH-SPECIFIC METHYLGLYOXAL REDUCTASE-RELATED"/>
    <property type="match status" value="1"/>
</dbReference>
<dbReference type="PANTHER" id="PTHR43364:SF4">
    <property type="entry name" value="NAD(P)-LINKED OXIDOREDUCTASE SUPERFAMILY PROTEIN"/>
    <property type="match status" value="1"/>
</dbReference>
<dbReference type="EMBL" id="CP031165">
    <property type="protein sequence ID" value="AXV08973.1"/>
    <property type="molecule type" value="Genomic_DNA"/>
</dbReference>
<dbReference type="GO" id="GO:0016491">
    <property type="term" value="F:oxidoreductase activity"/>
    <property type="evidence" value="ECO:0007669"/>
    <property type="project" value="UniProtKB-KW"/>
</dbReference>
<name>A0A346Y3C6_9ACTN</name>
<feature type="domain" description="NADP-dependent oxidoreductase" evidence="2">
    <location>
        <begin position="22"/>
        <end position="319"/>
    </location>
</feature>
<dbReference type="InterPro" id="IPR050523">
    <property type="entry name" value="AKR_Detox_Biosynth"/>
</dbReference>
<reference evidence="3 4" key="1">
    <citation type="submission" date="2018-09" db="EMBL/GenBank/DDBJ databases">
        <title>Complete genome sequence of Euzebya sp. DY32-46 isolated from seawater of Pacific Ocean.</title>
        <authorList>
            <person name="Xu L."/>
            <person name="Wu Y.-H."/>
            <person name="Xu X.-W."/>
        </authorList>
    </citation>
    <scope>NUCLEOTIDE SEQUENCE [LARGE SCALE GENOMIC DNA]</scope>
    <source>
        <strain evidence="3 4">DY32-46</strain>
    </source>
</reference>
<keyword evidence="1" id="KW-0560">Oxidoreductase</keyword>
<evidence type="ECO:0000313" key="4">
    <source>
        <dbReference type="Proteomes" id="UP000264006"/>
    </source>
</evidence>
<proteinExistence type="predicted"/>
<evidence type="ECO:0000313" key="3">
    <source>
        <dbReference type="EMBL" id="AXV08973.1"/>
    </source>
</evidence>
<keyword evidence="4" id="KW-1185">Reference proteome</keyword>
<dbReference type="Proteomes" id="UP000264006">
    <property type="component" value="Chromosome"/>
</dbReference>
<gene>
    <name evidence="3" type="ORF">DVS28_a4307</name>
</gene>
<evidence type="ECO:0000259" key="2">
    <source>
        <dbReference type="Pfam" id="PF00248"/>
    </source>
</evidence>
<organism evidence="3 4">
    <name type="scientific">Euzebya pacifica</name>
    <dbReference type="NCBI Taxonomy" id="1608957"/>
    <lineage>
        <taxon>Bacteria</taxon>
        <taxon>Bacillati</taxon>
        <taxon>Actinomycetota</taxon>
        <taxon>Nitriliruptoria</taxon>
        <taxon>Euzebyales</taxon>
    </lineage>
</organism>
<dbReference type="InterPro" id="IPR036812">
    <property type="entry name" value="NAD(P)_OxRdtase_dom_sf"/>
</dbReference>
<protein>
    <submittedName>
        <fullName evidence="3">L-fuco-beta-pyranose dehydrogenase</fullName>
    </submittedName>
</protein>
<evidence type="ECO:0000256" key="1">
    <source>
        <dbReference type="ARBA" id="ARBA00023002"/>
    </source>
</evidence>
<dbReference type="Gene3D" id="3.20.20.100">
    <property type="entry name" value="NADP-dependent oxidoreductase domain"/>
    <property type="match status" value="1"/>
</dbReference>
<dbReference type="AlphaFoldDB" id="A0A346Y3C6"/>
<accession>A0A346Y3C6</accession>
<dbReference type="SUPFAM" id="SSF51430">
    <property type="entry name" value="NAD(P)-linked oxidoreductase"/>
    <property type="match status" value="1"/>
</dbReference>
<dbReference type="RefSeq" id="WP_216826203.1">
    <property type="nucleotide sequence ID" value="NZ_CP031165.1"/>
</dbReference>